<dbReference type="InterPro" id="IPR058542">
    <property type="entry name" value="IQ_SCN5A_C"/>
</dbReference>
<name>A0A670IZS3_PODMU</name>
<evidence type="ECO:0000256" key="17">
    <source>
        <dbReference type="ARBA" id="ARBA00025291"/>
    </source>
</evidence>
<dbReference type="Gene3D" id="1.20.120.350">
    <property type="entry name" value="Voltage-gated potassium channels. Chain C"/>
    <property type="match status" value="4"/>
</dbReference>
<dbReference type="GO" id="GO:0005248">
    <property type="term" value="F:voltage-gated sodium channel activity"/>
    <property type="evidence" value="ECO:0007669"/>
    <property type="project" value="InterPro"/>
</dbReference>
<keyword evidence="9 19" id="KW-1133">Transmembrane helix</keyword>
<feature type="transmembrane region" description="Helical" evidence="19">
    <location>
        <begin position="595"/>
        <end position="619"/>
    </location>
</feature>
<feature type="transmembrane region" description="Helical" evidence="19">
    <location>
        <begin position="913"/>
        <end position="936"/>
    </location>
</feature>
<evidence type="ECO:0000259" key="22">
    <source>
        <dbReference type="Pfam" id="PF00520"/>
    </source>
</evidence>
<evidence type="ECO:0000256" key="9">
    <source>
        <dbReference type="ARBA" id="ARBA00022989"/>
    </source>
</evidence>
<keyword evidence="16 19" id="KW-0407">Ion channel</keyword>
<evidence type="ECO:0000256" key="10">
    <source>
        <dbReference type="ARBA" id="ARBA00023053"/>
    </source>
</evidence>
<dbReference type="Gene3D" id="1.20.5.1190">
    <property type="entry name" value="iswi atpase"/>
    <property type="match status" value="1"/>
</dbReference>
<dbReference type="SUPFAM" id="SSF81324">
    <property type="entry name" value="Voltage-gated potassium channels"/>
    <property type="match status" value="4"/>
</dbReference>
<comment type="function">
    <text evidence="19">Mediates the voltage-dependent sodium ion permeability of excitable membranes. Assuming opened or closed conformations in response to the voltage difference across the membrane, the protein forms a sodium-selective channel through which Na(+) ions may pass in accordance with their electrochemical gradient.</text>
</comment>
<dbReference type="Proteomes" id="UP000472272">
    <property type="component" value="Chromosome 12"/>
</dbReference>
<dbReference type="Pfam" id="PF00520">
    <property type="entry name" value="Ion_trans"/>
    <property type="match status" value="4"/>
</dbReference>
<keyword evidence="5" id="KW-1003">Cell membrane</keyword>
<feature type="transmembrane region" description="Helical" evidence="19">
    <location>
        <begin position="708"/>
        <end position="728"/>
    </location>
</feature>
<dbReference type="InterPro" id="IPR044564">
    <property type="entry name" value="Na_chnl_inactivation_gate"/>
</dbReference>
<feature type="transmembrane region" description="Helical" evidence="19">
    <location>
        <begin position="1434"/>
        <end position="1457"/>
    </location>
</feature>
<evidence type="ECO:0000259" key="23">
    <source>
        <dbReference type="Pfam" id="PF24609"/>
    </source>
</evidence>
<evidence type="ECO:0000256" key="8">
    <source>
        <dbReference type="ARBA" id="ARBA00022882"/>
    </source>
</evidence>
<evidence type="ECO:0000256" key="20">
    <source>
        <dbReference type="SAM" id="Coils"/>
    </source>
</evidence>
<keyword evidence="7" id="KW-0677">Repeat</keyword>
<feature type="transmembrane region" description="Helical" evidence="19">
    <location>
        <begin position="188"/>
        <end position="208"/>
    </location>
</feature>
<proteinExistence type="inferred from homology"/>
<feature type="transmembrane region" description="Helical" evidence="19">
    <location>
        <begin position="948"/>
        <end position="968"/>
    </location>
</feature>
<dbReference type="GO" id="GO:0019228">
    <property type="term" value="P:neuronal action potential"/>
    <property type="evidence" value="ECO:0007669"/>
    <property type="project" value="TreeGrafter"/>
</dbReference>
<evidence type="ECO:0000256" key="19">
    <source>
        <dbReference type="RuleBase" id="RU361132"/>
    </source>
</evidence>
<evidence type="ECO:0000256" key="18">
    <source>
        <dbReference type="ARBA" id="ARBA00047025"/>
    </source>
</evidence>
<dbReference type="FunFam" id="1.10.238.10:FF:000002">
    <property type="entry name" value="Sodium channel protein"/>
    <property type="match status" value="1"/>
</dbReference>
<feature type="transmembrane region" description="Helical" evidence="19">
    <location>
        <begin position="239"/>
        <end position="258"/>
    </location>
</feature>
<feature type="coiled-coil region" evidence="20">
    <location>
        <begin position="20"/>
        <end position="48"/>
    </location>
</feature>
<keyword evidence="4 19" id="KW-0894">Sodium channel</keyword>
<dbReference type="Pfam" id="PF24609">
    <property type="entry name" value="IQ_SCN5A_C"/>
    <property type="match status" value="1"/>
</dbReference>
<dbReference type="OMA" id="FWPALNK"/>
<protein>
    <recommendedName>
        <fullName evidence="19">Sodium channel protein</fullName>
    </recommendedName>
</protein>
<evidence type="ECO:0000256" key="2">
    <source>
        <dbReference type="ARBA" id="ARBA00006764"/>
    </source>
</evidence>
<keyword evidence="14" id="KW-0325">Glycoprotein</keyword>
<evidence type="ECO:0000256" key="21">
    <source>
        <dbReference type="SAM" id="MobiDB-lite"/>
    </source>
</evidence>
<dbReference type="Gene3D" id="1.10.238.10">
    <property type="entry name" value="EF-hand"/>
    <property type="match status" value="1"/>
</dbReference>
<feature type="transmembrane region" description="Helical" evidence="19">
    <location>
        <begin position="1335"/>
        <end position="1363"/>
    </location>
</feature>
<evidence type="ECO:0000256" key="14">
    <source>
        <dbReference type="ARBA" id="ARBA00023180"/>
    </source>
</evidence>
<evidence type="ECO:0000256" key="1">
    <source>
        <dbReference type="ARBA" id="ARBA00004651"/>
    </source>
</evidence>
<dbReference type="FunFam" id="1.20.120.350:FF:000059">
    <property type="entry name" value="Sodium channel protein"/>
    <property type="match status" value="1"/>
</dbReference>
<evidence type="ECO:0000256" key="6">
    <source>
        <dbReference type="ARBA" id="ARBA00022692"/>
    </source>
</evidence>
<dbReference type="PANTHER" id="PTHR10037:SF208">
    <property type="entry name" value="SODIUM CHANNEL PROTEIN TYPE 10 SUBUNIT ALPHA"/>
    <property type="match status" value="1"/>
</dbReference>
<feature type="domain" description="Ion transport" evidence="22">
    <location>
        <begin position="533"/>
        <end position="773"/>
    </location>
</feature>
<keyword evidence="20" id="KW-0175">Coiled coil</keyword>
<dbReference type="FunFam" id="1.20.120.350:FF:000003">
    <property type="entry name" value="Voltage-dependent sodium channel"/>
    <property type="match status" value="1"/>
</dbReference>
<evidence type="ECO:0000256" key="4">
    <source>
        <dbReference type="ARBA" id="ARBA00022461"/>
    </source>
</evidence>
<evidence type="ECO:0000313" key="25">
    <source>
        <dbReference type="Proteomes" id="UP000472272"/>
    </source>
</evidence>
<sequence>MPNFSFSTASNFLRFTPETLDQIKKRIAEKKAKRAKAAEEGNSQEQEENIQPQLDLKVFKKLPILYGKPPPWLIGEPLEDVDPYYKDRETFMVLSARNRIFRFSATKALSTPYFSMKHYFLNTSCTLFIAFITCVVLVNCIFMTLNKPPENYQIAEYIFTVIYTVEFAVKIVARGFVLNEFTYLRDPWNVLDLFVLIMTSISAIRIFRVLRTLKAVSVIPGLKVIIASLLQSVKKLANVMLLTVFCLAVFALVGLQLFMGNLKYKCVHASYLNKSISKEESCTLQDSVYQKKNSSTDVLLCGYTSHPNYYCVKHGENPDDGYTSFDHFGWAFLSLFRLMTQDSWEILYRQVIRTSGKSYCIFFVIIIFLCSFYLFNLILAVVTMAYEEQNKATLAHTKARELLLREAKELLKKEKVCKTLKKIIIIYLKTKDKEPKTYGEDETLFYTPPDKSQKELKELLMSYHLPVDTPDDPFQRQRLTSAANVISKTMEWEESKMEFPPCLKTAAHKYLIWQCCPLWLQIKKMVKKVMINPFAELFITLCIIVNTVLMTFERVPETKNMVSTGNKVFTAIFTAEMILKIIALDPYYYFQEAWNIFDCLLAVLGIISLSACLNASYFRGRNLIFKLSKFWPALNKLMKIMWKSVGPLSNLTLVLIFTVFIFAVVGKQGFSQSYKTFRETCENKTQICNSDSTNATHKCKLRWHMEDFLHSFLVIFRILCGEWIETMWGCMKAAGEGWCIFLFMLVLLLGNLVVLNLFIALLLSSFSSSDSETELDEEQAKPHVVLAHRGLQFVKHLLWNRCCNALVQKLKKARTKTKEVTIPKDGATEPRKGVPENYASGKHLEKLPVDHFMTDFNTFVCAPLAEMETFGEEEMDCMLVKFFPCCTVNTDKFPGNTWWRFRKTCYRIVKHSWFESFIIFMILLSSGVLIFEDIYLAERKTIKIILEYADIFFFYIFFLEMLLKWVAYGFRKYFTNAWCWLDFFIVCVSIRFNLTVLDLCDSHVSTKSLRTLRALRPLRALSRFKGIKVVVNALAGAVPSIGNVLLVCVVLWLPFNILGVQLFGGKFSKCSDASLKNKSVCESQNSEWTNTNVNFDHVGMGYLALLQVATFKGWMEIMYAAVDAPSKENEQPSFENNVWAYLYFVAFIIFGSFFMLNLFIGVVIDNFNQQRKKIKLIFMSDEQKKYYNALKKLGNKKPLKPVPRPQNMYQGLLFDVVNKKAFDIFIISLILLNVVIMAAEHEEEGEAVKSLLENINLVFVAIFTGECIIKMLALRLYFFKDGWNIFDFVVVILSILSKSCALSLDFPPTILRIIRVARVSRLLRLIRGARGLRTLLFALLMSLPSLTNIGLLLFLIMFIYAIFGMSNFACASWQGGIDNIFNFQTFGSSMLCLFQITTSAGWHDLLNPMLNTENITCAPNLGGNGPCVNRSVAIAYFVSYIIISFLIVVNMYIAVIIENLNVATEESTEPLGDDDFEIFYEIWAKFDPRATQFISYFALSDFADALAEPLRIPKPNRQQLMLMDLPMVNGNKIHCLDILFAFTKRVLGEYGDMGPLETQIEEKYPEKIANEPIITTPKRKEEESAAIIQRAFRMYLLHQAVKEVCQETCNSTPLECIHEEEGGSAVTLSENEDSQSSNSHSPSPVSIPPSYSNVTGTTNDIIQVTITDTSEPK</sequence>
<dbReference type="InterPro" id="IPR027359">
    <property type="entry name" value="Volt_channel_dom_sf"/>
</dbReference>
<feature type="transmembrane region" description="Helical" evidence="19">
    <location>
        <begin position="154"/>
        <end position="176"/>
    </location>
</feature>
<keyword evidence="8 19" id="KW-0851">Voltage-gated channel</keyword>
<keyword evidence="12 19" id="KW-0472">Membrane</keyword>
<reference evidence="24" key="3">
    <citation type="submission" date="2025-09" db="UniProtKB">
        <authorList>
            <consortium name="Ensembl"/>
        </authorList>
    </citation>
    <scope>IDENTIFICATION</scope>
</reference>
<accession>A0A670IZS3</accession>
<evidence type="ECO:0000256" key="16">
    <source>
        <dbReference type="ARBA" id="ARBA00023303"/>
    </source>
</evidence>
<dbReference type="PANTHER" id="PTHR10037">
    <property type="entry name" value="VOLTAGE-GATED CATION CHANNEL CALCIUM AND SODIUM"/>
    <property type="match status" value="1"/>
</dbReference>
<dbReference type="FunFam" id="1.10.287.70:FF:000156">
    <property type="entry name" value="Voltage-gated sodium channel Nav2.1"/>
    <property type="match status" value="1"/>
</dbReference>
<feature type="transmembrane region" description="Helical" evidence="19">
    <location>
        <begin position="740"/>
        <end position="763"/>
    </location>
</feature>
<feature type="transmembrane region" description="Helical" evidence="19">
    <location>
        <begin position="1029"/>
        <end position="1053"/>
    </location>
</feature>
<comment type="caution">
    <text evidence="19">Lacks conserved residue(s) required for the propagation of feature annotation.</text>
</comment>
<dbReference type="InterPro" id="IPR043203">
    <property type="entry name" value="VGCC_Ca_Na"/>
</dbReference>
<feature type="transmembrane region" description="Helical" evidence="19">
    <location>
        <begin position="1140"/>
        <end position="1164"/>
    </location>
</feature>
<feature type="transmembrane region" description="Helical" evidence="19">
    <location>
        <begin position="640"/>
        <end position="665"/>
    </location>
</feature>
<keyword evidence="15 19" id="KW-0739">Sodium transport</keyword>
<reference evidence="24 25" key="1">
    <citation type="journal article" date="2019" name="Proc. Natl. Acad. Sci. U.S.A.">
        <title>Regulatory changes in pterin and carotenoid genes underlie balanced color polymorphisms in the wall lizard.</title>
        <authorList>
            <person name="Andrade P."/>
            <person name="Pinho C."/>
            <person name="Perez I de Lanuza G."/>
            <person name="Afonso S."/>
            <person name="Brejcha J."/>
            <person name="Rubin C.J."/>
            <person name="Wallerman O."/>
            <person name="Pereira P."/>
            <person name="Sabatino S.J."/>
            <person name="Bellati A."/>
            <person name="Pellitteri-Rosa D."/>
            <person name="Bosakova Z."/>
            <person name="Bunikis I."/>
            <person name="Carretero M.A."/>
            <person name="Feiner N."/>
            <person name="Marsik P."/>
            <person name="Pauperio F."/>
            <person name="Salvi D."/>
            <person name="Soler L."/>
            <person name="While G.M."/>
            <person name="Uller T."/>
            <person name="Font E."/>
            <person name="Andersson L."/>
            <person name="Carneiro M."/>
        </authorList>
    </citation>
    <scope>NUCLEOTIDE SEQUENCE</scope>
</reference>
<comment type="subunit">
    <text evidence="18">The channel consists of an ion conducting pore forming alpha-subunit regulated by one or more associated auxiliary subunits SCN1B, SCN2B and SCN3B; electrophysiological properties may vary depending on the type of the associated beta subunits. Found in a number of complexes with PRX, DYNLT1 and PDZD2. Interacts with proteins such as FSTL1, PRX, DYNLT1, PDZD2, S100A10 and many others. Interacts with NEDD4 and NEDD4L.</text>
</comment>
<keyword evidence="6 19" id="KW-0812">Transmembrane</keyword>
<dbReference type="Gene3D" id="1.10.287.70">
    <property type="match status" value="4"/>
</dbReference>
<dbReference type="GO" id="GO:0086010">
    <property type="term" value="P:membrane depolarization during action potential"/>
    <property type="evidence" value="ECO:0007669"/>
    <property type="project" value="TreeGrafter"/>
</dbReference>
<feature type="transmembrane region" description="Helical" evidence="19">
    <location>
        <begin position="359"/>
        <end position="386"/>
    </location>
</feature>
<keyword evidence="10 19" id="KW-0915">Sodium</keyword>
<dbReference type="InterPro" id="IPR005821">
    <property type="entry name" value="Ion_trans_dom"/>
</dbReference>
<feature type="region of interest" description="Disordered" evidence="21">
    <location>
        <begin position="1621"/>
        <end position="1659"/>
    </location>
</feature>
<feature type="transmembrane region" description="Helical" evidence="19">
    <location>
        <begin position="564"/>
        <end position="583"/>
    </location>
</feature>
<evidence type="ECO:0000256" key="11">
    <source>
        <dbReference type="ARBA" id="ARBA00023065"/>
    </source>
</evidence>
<comment type="subcellular location">
    <subcellularLocation>
        <location evidence="1 19">Cell membrane</location>
        <topology evidence="1 19">Multi-pass membrane protein</topology>
    </subcellularLocation>
</comment>
<comment type="similarity">
    <text evidence="2">Belongs to the sodium channel (TC 1.A.1.10) family. Nav1.8/SCN10A subfamily.</text>
</comment>
<keyword evidence="13" id="KW-1015">Disulfide bond</keyword>
<feature type="compositionally biased region" description="Low complexity" evidence="21">
    <location>
        <begin position="1634"/>
        <end position="1652"/>
    </location>
</feature>
<comment type="function">
    <text evidence="17">Tetrodotoxin-resistant channel that mediates the voltage-dependent sodium ion permeability of excitable membranes. Assuming opened or closed conformations in response to the voltage difference across the membrane, the protein forms a sodium-selective channel through which sodium ions may pass in accordance with their electrochemical gradient. Plays a role in neuropathic pain mechanisms.</text>
</comment>
<feature type="transmembrane region" description="Helical" evidence="19">
    <location>
        <begin position="534"/>
        <end position="552"/>
    </location>
</feature>
<evidence type="ECO:0000313" key="24">
    <source>
        <dbReference type="Ensembl" id="ENSPMRP00000017450.1"/>
    </source>
</evidence>
<evidence type="ECO:0000256" key="13">
    <source>
        <dbReference type="ARBA" id="ARBA00023157"/>
    </source>
</evidence>
<evidence type="ECO:0000256" key="15">
    <source>
        <dbReference type="ARBA" id="ARBA00023201"/>
    </source>
</evidence>
<keyword evidence="11 19" id="KW-0406">Ion transport</keyword>
<feature type="domain" description="Ion transport" evidence="22">
    <location>
        <begin position="1220"/>
        <end position="1467"/>
    </location>
</feature>
<evidence type="ECO:0000256" key="7">
    <source>
        <dbReference type="ARBA" id="ARBA00022737"/>
    </source>
</evidence>
<dbReference type="InterPro" id="IPR001696">
    <property type="entry name" value="Na_channel_asu"/>
</dbReference>
<dbReference type="Ensembl" id="ENSPMRT00000018579.1">
    <property type="protein sequence ID" value="ENSPMRP00000017450.1"/>
    <property type="gene ID" value="ENSPMRG00000011528.1"/>
</dbReference>
<feature type="domain" description="SCN5A-like C-terminal IQ motif" evidence="23">
    <location>
        <begin position="1575"/>
        <end position="1604"/>
    </location>
</feature>
<dbReference type="GO" id="GO:0001518">
    <property type="term" value="C:voltage-gated sodium channel complex"/>
    <property type="evidence" value="ECO:0007669"/>
    <property type="project" value="UniProtKB-UniRule"/>
</dbReference>
<organism evidence="24 25">
    <name type="scientific">Podarcis muralis</name>
    <name type="common">Wall lizard</name>
    <name type="synonym">Lacerta muralis</name>
    <dbReference type="NCBI Taxonomy" id="64176"/>
    <lineage>
        <taxon>Eukaryota</taxon>
        <taxon>Metazoa</taxon>
        <taxon>Chordata</taxon>
        <taxon>Craniata</taxon>
        <taxon>Vertebrata</taxon>
        <taxon>Euteleostomi</taxon>
        <taxon>Lepidosauria</taxon>
        <taxon>Squamata</taxon>
        <taxon>Bifurcata</taxon>
        <taxon>Unidentata</taxon>
        <taxon>Episquamata</taxon>
        <taxon>Laterata</taxon>
        <taxon>Lacertibaenia</taxon>
        <taxon>Lacertidae</taxon>
        <taxon>Podarcis</taxon>
    </lineage>
</organism>
<feature type="domain" description="Ion transport" evidence="22">
    <location>
        <begin position="128"/>
        <end position="392"/>
    </location>
</feature>
<feature type="domain" description="Ion transport" evidence="22">
    <location>
        <begin position="911"/>
        <end position="1173"/>
    </location>
</feature>
<keyword evidence="25" id="KW-1185">Reference proteome</keyword>
<dbReference type="CDD" id="cd13433">
    <property type="entry name" value="Na_channel_gate"/>
    <property type="match status" value="1"/>
</dbReference>
<dbReference type="FunFam" id="1.10.287.70:FF:000001">
    <property type="entry name" value="Sodium channel protein"/>
    <property type="match status" value="1"/>
</dbReference>
<reference evidence="24" key="2">
    <citation type="submission" date="2025-08" db="UniProtKB">
        <authorList>
            <consortium name="Ensembl"/>
        </authorList>
    </citation>
    <scope>IDENTIFICATION</scope>
</reference>
<feature type="transmembrane region" description="Helical" evidence="19">
    <location>
        <begin position="1259"/>
        <end position="1278"/>
    </location>
</feature>
<feature type="transmembrane region" description="Helical" evidence="19">
    <location>
        <begin position="119"/>
        <end position="142"/>
    </location>
</feature>
<dbReference type="PRINTS" id="PR00170">
    <property type="entry name" value="NACHANNEL"/>
</dbReference>
<keyword evidence="3 19" id="KW-0813">Transport</keyword>
<evidence type="ECO:0000256" key="12">
    <source>
        <dbReference type="ARBA" id="ARBA00023136"/>
    </source>
</evidence>
<dbReference type="GeneTree" id="ENSGT00940000154992"/>
<evidence type="ECO:0000256" key="3">
    <source>
        <dbReference type="ARBA" id="ARBA00022448"/>
    </source>
</evidence>
<evidence type="ECO:0000256" key="5">
    <source>
        <dbReference type="ARBA" id="ARBA00022475"/>
    </source>
</evidence>